<name>A0ABS1V1H8_9PROT</name>
<dbReference type="RefSeq" id="WP_202825282.1">
    <property type="nucleotide sequence ID" value="NZ_JAEUXJ010000003.1"/>
</dbReference>
<evidence type="ECO:0000313" key="3">
    <source>
        <dbReference type="Proteomes" id="UP000606490"/>
    </source>
</evidence>
<gene>
    <name evidence="2" type="ORF">JMJ55_09460</name>
</gene>
<evidence type="ECO:0000256" key="1">
    <source>
        <dbReference type="SAM" id="MobiDB-lite"/>
    </source>
</evidence>
<evidence type="ECO:0008006" key="4">
    <source>
        <dbReference type="Google" id="ProtNLM"/>
    </source>
</evidence>
<dbReference type="EMBL" id="JAEUXJ010000003">
    <property type="protein sequence ID" value="MBL6455548.1"/>
    <property type="molecule type" value="Genomic_DNA"/>
</dbReference>
<protein>
    <recommendedName>
        <fullName evidence="4">Lipoprotein</fullName>
    </recommendedName>
</protein>
<feature type="region of interest" description="Disordered" evidence="1">
    <location>
        <begin position="51"/>
        <end position="71"/>
    </location>
</feature>
<accession>A0ABS1V1H8</accession>
<dbReference type="Proteomes" id="UP000606490">
    <property type="component" value="Unassembled WGS sequence"/>
</dbReference>
<proteinExistence type="predicted"/>
<dbReference type="PROSITE" id="PS51257">
    <property type="entry name" value="PROKAR_LIPOPROTEIN"/>
    <property type="match status" value="1"/>
</dbReference>
<keyword evidence="3" id="KW-1185">Reference proteome</keyword>
<sequence length="191" mass="19729">MRLRIGHLLPLLPALLAGCETAPQAQRPAAPPPSAAALAARLPAEAAGFQRGATTTLPGDGRETGYRTTGRTAAGATVEITRPGEAALPEGTDSPDAAAAFARLVEEATRPAPQRRLRAETRFALPEGASPALQCVETSGAYGRERVRGLLCAGGVSGGILRLRVTMPQRDPAPADPRAFALAILDALRTP</sequence>
<organism evidence="2 3">
    <name type="scientific">Belnapia mucosa</name>
    <dbReference type="NCBI Taxonomy" id="2804532"/>
    <lineage>
        <taxon>Bacteria</taxon>
        <taxon>Pseudomonadati</taxon>
        <taxon>Pseudomonadota</taxon>
        <taxon>Alphaproteobacteria</taxon>
        <taxon>Acetobacterales</taxon>
        <taxon>Roseomonadaceae</taxon>
        <taxon>Belnapia</taxon>
    </lineage>
</organism>
<reference evidence="2 3" key="1">
    <citation type="submission" date="2021-01" db="EMBL/GenBank/DDBJ databases">
        <title>Belnapia mucosa sp. nov. and Belnapia arida sp. nov., isolated from the Tabernas Desert (Almeria, Spain).</title>
        <authorList>
            <person name="Molina-Menor E."/>
            <person name="Vidal-Verdu A."/>
            <person name="Calonge A."/>
            <person name="Satari L."/>
            <person name="Pereto Magraner J."/>
            <person name="Porcar Miralles M."/>
        </authorList>
    </citation>
    <scope>NUCLEOTIDE SEQUENCE [LARGE SCALE GENOMIC DNA]</scope>
    <source>
        <strain evidence="2 3">T6</strain>
    </source>
</reference>
<comment type="caution">
    <text evidence="2">The sequence shown here is derived from an EMBL/GenBank/DDBJ whole genome shotgun (WGS) entry which is preliminary data.</text>
</comment>
<evidence type="ECO:0000313" key="2">
    <source>
        <dbReference type="EMBL" id="MBL6455548.1"/>
    </source>
</evidence>